<evidence type="ECO:0000313" key="4">
    <source>
        <dbReference type="EMBL" id="ALI98669.1"/>
    </source>
</evidence>
<feature type="domain" description="NmrA-like" evidence="3">
    <location>
        <begin position="1"/>
        <end position="224"/>
    </location>
</feature>
<keyword evidence="2" id="KW-0560">Oxidoreductase</keyword>
<reference evidence="4 5" key="1">
    <citation type="submission" date="2015-08" db="EMBL/GenBank/DDBJ databases">
        <title>Complete genome sequence of Rufibacter tibetensis strain 1351t, a radiation-resistant bacterium from tibet plateau.</title>
        <authorList>
            <person name="Dai J."/>
        </authorList>
    </citation>
    <scope>NUCLEOTIDE SEQUENCE [LARGE SCALE GENOMIC DNA]</scope>
    <source>
        <strain evidence="4 5">1351</strain>
    </source>
</reference>
<keyword evidence="5" id="KW-1185">Reference proteome</keyword>
<dbReference type="SUPFAM" id="SSF51735">
    <property type="entry name" value="NAD(P)-binding Rossmann-fold domains"/>
    <property type="match status" value="1"/>
</dbReference>
<dbReference type="AlphaFoldDB" id="A0A0P0CTV5"/>
<dbReference type="Proteomes" id="UP000061382">
    <property type="component" value="Chromosome"/>
</dbReference>
<proteinExistence type="predicted"/>
<dbReference type="Gene3D" id="3.40.50.720">
    <property type="entry name" value="NAD(P)-binding Rossmann-like Domain"/>
    <property type="match status" value="1"/>
</dbReference>
<dbReference type="Gene3D" id="3.90.25.10">
    <property type="entry name" value="UDP-galactose 4-epimerase, domain 1"/>
    <property type="match status" value="1"/>
</dbReference>
<dbReference type="RefSeq" id="WP_062543073.1">
    <property type="nucleotide sequence ID" value="NZ_CP012643.1"/>
</dbReference>
<evidence type="ECO:0000313" key="5">
    <source>
        <dbReference type="Proteomes" id="UP000061382"/>
    </source>
</evidence>
<sequence length="300" mass="33202">MEKVILVAGGTGNLGERIIHFLLKNGAQVRAIVRASSDARKVERLRKLGVEVMQVNMNSVAEITKACQDVSCVVSALSGLREVIVDTQKVLLDAAVAAEVPRFIPSDFSLDFTKLAVEENRNLGLRKEFHQYLNKAPIIATTIFNGAFADMLTGQMPLVLFKFKRVLYWGNADQRMDFTTMDNTAAFTARAALDDAAPRYLRIAGDQLSAREIREVASQVTGEKYGLLRPGGLGLLGMMIKVARTVAPGGEEIYPAWQGMQYMHNMLDGRGHLHKLDNQRYPDLRWTTVRDVLSAHLATA</sequence>
<name>A0A0P0CTV5_9BACT</name>
<dbReference type="InterPro" id="IPR036291">
    <property type="entry name" value="NAD(P)-bd_dom_sf"/>
</dbReference>
<dbReference type="PANTHER" id="PTHR47706:SF1">
    <property type="entry name" value="CIPA-LIKE, PUTATIVE (AFU_ORTHOLOGUE AFUA_1G12460)-RELATED"/>
    <property type="match status" value="1"/>
</dbReference>
<dbReference type="OrthoDB" id="319724at2"/>
<dbReference type="GO" id="GO:0016491">
    <property type="term" value="F:oxidoreductase activity"/>
    <property type="evidence" value="ECO:0007669"/>
    <property type="project" value="UniProtKB-KW"/>
</dbReference>
<dbReference type="PANTHER" id="PTHR47706">
    <property type="entry name" value="NMRA-LIKE FAMILY PROTEIN"/>
    <property type="match status" value="1"/>
</dbReference>
<organism evidence="4 5">
    <name type="scientific">Rufibacter tibetensis</name>
    <dbReference type="NCBI Taxonomy" id="512763"/>
    <lineage>
        <taxon>Bacteria</taxon>
        <taxon>Pseudomonadati</taxon>
        <taxon>Bacteroidota</taxon>
        <taxon>Cytophagia</taxon>
        <taxon>Cytophagales</taxon>
        <taxon>Hymenobacteraceae</taxon>
        <taxon>Rufibacter</taxon>
    </lineage>
</organism>
<dbReference type="PATRIC" id="fig|512763.3.peg.1420"/>
<dbReference type="EMBL" id="CP012643">
    <property type="protein sequence ID" value="ALI98669.1"/>
    <property type="molecule type" value="Genomic_DNA"/>
</dbReference>
<gene>
    <name evidence="4" type="ORF">DC20_06425</name>
</gene>
<dbReference type="InterPro" id="IPR008030">
    <property type="entry name" value="NmrA-like"/>
</dbReference>
<keyword evidence="1" id="KW-0521">NADP</keyword>
<evidence type="ECO:0000259" key="3">
    <source>
        <dbReference type="Pfam" id="PF05368"/>
    </source>
</evidence>
<dbReference type="InterPro" id="IPR051609">
    <property type="entry name" value="NmrA/Isoflavone_reductase-like"/>
</dbReference>
<dbReference type="KEGG" id="rti:DC20_06425"/>
<evidence type="ECO:0000256" key="2">
    <source>
        <dbReference type="ARBA" id="ARBA00023002"/>
    </source>
</evidence>
<dbReference type="Pfam" id="PF05368">
    <property type="entry name" value="NmrA"/>
    <property type="match status" value="1"/>
</dbReference>
<evidence type="ECO:0000256" key="1">
    <source>
        <dbReference type="ARBA" id="ARBA00022857"/>
    </source>
</evidence>
<accession>A0A0P0CTV5</accession>
<dbReference type="STRING" id="512763.DC20_06425"/>
<protein>
    <submittedName>
        <fullName evidence="4">NmrA family protein</fullName>
    </submittedName>
</protein>